<proteinExistence type="predicted"/>
<evidence type="ECO:0000259" key="2">
    <source>
        <dbReference type="Pfam" id="PF03703"/>
    </source>
</evidence>
<dbReference type="Proteomes" id="UP000469215">
    <property type="component" value="Unassembled WGS sequence"/>
</dbReference>
<comment type="caution">
    <text evidence="3">The sequence shown here is derived from an EMBL/GenBank/DDBJ whole genome shotgun (WGS) entry which is preliminary data.</text>
</comment>
<evidence type="ECO:0000313" key="3">
    <source>
        <dbReference type="EMBL" id="MYM20864.1"/>
    </source>
</evidence>
<keyword evidence="1" id="KW-0812">Transmembrane</keyword>
<name>A0A6N9HBM2_9MICO</name>
<keyword evidence="4" id="KW-1185">Reference proteome</keyword>
<sequence>MQPAHAQPAAGQAGRQPVDLQPVSPRLAGLRLLEMALTMAVVAAVAAVLALAVLRVPLWLSAAGAAVWLLAAGWWALVIVRQVRHLGYAQRESDLLIERGILIRSSTVVPYGRLQFVDVVAGPLDRAFGLANVKLHTASAASDAVIPGLPRERAQRLREALAARGEAHLAGL</sequence>
<keyword evidence="1" id="KW-0472">Membrane</keyword>
<dbReference type="AlphaFoldDB" id="A0A6N9HBM2"/>
<protein>
    <submittedName>
        <fullName evidence="3">PH domain-containing protein</fullName>
    </submittedName>
</protein>
<gene>
    <name evidence="3" type="ORF">GSY69_13075</name>
</gene>
<feature type="transmembrane region" description="Helical" evidence="1">
    <location>
        <begin position="32"/>
        <end position="52"/>
    </location>
</feature>
<dbReference type="InterPro" id="IPR005182">
    <property type="entry name" value="YdbS-like_PH"/>
</dbReference>
<feature type="domain" description="YdbS-like PH" evidence="2">
    <location>
        <begin position="84"/>
        <end position="160"/>
    </location>
</feature>
<evidence type="ECO:0000313" key="4">
    <source>
        <dbReference type="Proteomes" id="UP000469215"/>
    </source>
</evidence>
<evidence type="ECO:0000256" key="1">
    <source>
        <dbReference type="SAM" id="Phobius"/>
    </source>
</evidence>
<dbReference type="Pfam" id="PF03703">
    <property type="entry name" value="bPH_2"/>
    <property type="match status" value="1"/>
</dbReference>
<keyword evidence="1" id="KW-1133">Transmembrane helix</keyword>
<dbReference type="PANTHER" id="PTHR34473">
    <property type="entry name" value="UPF0699 TRANSMEMBRANE PROTEIN YDBS"/>
    <property type="match status" value="1"/>
</dbReference>
<organism evidence="3 4">
    <name type="scientific">Brevibacterium rongguiense</name>
    <dbReference type="NCBI Taxonomy" id="2695267"/>
    <lineage>
        <taxon>Bacteria</taxon>
        <taxon>Bacillati</taxon>
        <taxon>Actinomycetota</taxon>
        <taxon>Actinomycetes</taxon>
        <taxon>Micrococcales</taxon>
        <taxon>Brevibacteriaceae</taxon>
        <taxon>Brevibacterium</taxon>
    </lineage>
</organism>
<dbReference type="PANTHER" id="PTHR34473:SF3">
    <property type="entry name" value="TRANSMEMBRANE PROTEIN-RELATED"/>
    <property type="match status" value="1"/>
</dbReference>
<reference evidence="3 4" key="1">
    <citation type="submission" date="2020-01" db="EMBL/GenBank/DDBJ databases">
        <authorList>
            <person name="Deng T."/>
        </authorList>
    </citation>
    <scope>NUCLEOTIDE SEQUENCE [LARGE SCALE GENOMIC DNA]</scope>
    <source>
        <strain evidence="3 4">5221</strain>
    </source>
</reference>
<accession>A0A6N9HBM2</accession>
<feature type="transmembrane region" description="Helical" evidence="1">
    <location>
        <begin position="58"/>
        <end position="80"/>
    </location>
</feature>
<dbReference type="EMBL" id="WWEQ01000086">
    <property type="protein sequence ID" value="MYM20864.1"/>
    <property type="molecule type" value="Genomic_DNA"/>
</dbReference>